<evidence type="ECO:0000313" key="3">
    <source>
        <dbReference type="Proteomes" id="UP001200034"/>
    </source>
</evidence>
<evidence type="ECO:0000313" key="2">
    <source>
        <dbReference type="EMBL" id="KAH8370252.1"/>
    </source>
</evidence>
<feature type="compositionally biased region" description="Low complexity" evidence="1">
    <location>
        <begin position="22"/>
        <end position="34"/>
    </location>
</feature>
<feature type="compositionally biased region" description="Basic residues" evidence="1">
    <location>
        <begin position="190"/>
        <end position="201"/>
    </location>
</feature>
<dbReference type="EMBL" id="JAJJHW010002585">
    <property type="protein sequence ID" value="KAH8370252.1"/>
    <property type="molecule type" value="Genomic_DNA"/>
</dbReference>
<organism evidence="2 3">
    <name type="scientific">Drosophila rubida</name>
    <dbReference type="NCBI Taxonomy" id="30044"/>
    <lineage>
        <taxon>Eukaryota</taxon>
        <taxon>Metazoa</taxon>
        <taxon>Ecdysozoa</taxon>
        <taxon>Arthropoda</taxon>
        <taxon>Hexapoda</taxon>
        <taxon>Insecta</taxon>
        <taxon>Pterygota</taxon>
        <taxon>Neoptera</taxon>
        <taxon>Endopterygota</taxon>
        <taxon>Diptera</taxon>
        <taxon>Brachycera</taxon>
        <taxon>Muscomorpha</taxon>
        <taxon>Ephydroidea</taxon>
        <taxon>Drosophilidae</taxon>
        <taxon>Drosophila</taxon>
    </lineage>
</organism>
<accession>A0AAD4PK99</accession>
<dbReference type="Proteomes" id="UP001200034">
    <property type="component" value="Unassembled WGS sequence"/>
</dbReference>
<dbReference type="AlphaFoldDB" id="A0AAD4PK99"/>
<keyword evidence="3" id="KW-1185">Reference proteome</keyword>
<comment type="caution">
    <text evidence="2">The sequence shown here is derived from an EMBL/GenBank/DDBJ whole genome shotgun (WGS) entry which is preliminary data.</text>
</comment>
<proteinExistence type="predicted"/>
<feature type="compositionally biased region" description="Polar residues" evidence="1">
    <location>
        <begin position="131"/>
        <end position="156"/>
    </location>
</feature>
<feature type="compositionally biased region" description="Basic residues" evidence="1">
    <location>
        <begin position="35"/>
        <end position="46"/>
    </location>
</feature>
<name>A0AAD4PK99_9MUSC</name>
<protein>
    <submittedName>
        <fullName evidence="2">Uncharacterized protein</fullName>
    </submittedName>
</protein>
<gene>
    <name evidence="2" type="ORF">KR093_002764</name>
</gene>
<reference evidence="2" key="1">
    <citation type="journal article" date="2021" name="Mol. Ecol. Resour.">
        <title>Phylogenomic analyses of the genus Drosophila reveals genomic signals of climate adaptation.</title>
        <authorList>
            <person name="Li F."/>
            <person name="Rane R.V."/>
            <person name="Luria V."/>
            <person name="Xiong Z."/>
            <person name="Chen J."/>
            <person name="Li Z."/>
            <person name="Catullo R.A."/>
            <person name="Griffin P.C."/>
            <person name="Schiffer M."/>
            <person name="Pearce S."/>
            <person name="Lee S.F."/>
            <person name="McElroy K."/>
            <person name="Stocker A."/>
            <person name="Shirriffs J."/>
            <person name="Cockerell F."/>
            <person name="Coppin C."/>
            <person name="Sgro C.M."/>
            <person name="Karger A."/>
            <person name="Cain J.W."/>
            <person name="Weber J.A."/>
            <person name="Santpere G."/>
            <person name="Kirschner M.W."/>
            <person name="Hoffmann A.A."/>
            <person name="Oakeshott J.G."/>
            <person name="Zhang G."/>
        </authorList>
    </citation>
    <scope>NUCLEOTIDE SEQUENCE</scope>
    <source>
        <strain evidence="2">BGI-SZ-2011g</strain>
    </source>
</reference>
<feature type="region of interest" description="Disordered" evidence="1">
    <location>
        <begin position="1"/>
        <end position="49"/>
    </location>
</feature>
<sequence>MRPFEKDSQSVVSKGRRKTKTKLAAPKSKSAAALIKRKNRNAKRRQQHETIDNLCKEPCQFVPVRRKPLGEYMNLEVSMPMTMQMQVPTSMSTTMPMASPSPSMQGMRMSYAAAVQTGAGVKVMISPRLNKANTSSKSVQQHSKAGKSNNNNNRITADTKFRIFDEQPKKPHIVRVDPKLFRADAEQKSRMKSSSKAKKPINKSPLKATSASTAPNDVDIKALKLQFKRLACNAAGATTVAFKGNSLSACDGQAARRNANSNANDSHKAPTFADSVSYFSFHQQRLQRIIDKQGVCAICLQSPEAMMIPQFEDKHFKYLEEAALLAQNRTMLRLWMNSDLLIS</sequence>
<feature type="region of interest" description="Disordered" evidence="1">
    <location>
        <begin position="131"/>
        <end position="212"/>
    </location>
</feature>
<feature type="compositionally biased region" description="Basic and acidic residues" evidence="1">
    <location>
        <begin position="157"/>
        <end position="189"/>
    </location>
</feature>
<evidence type="ECO:0000256" key="1">
    <source>
        <dbReference type="SAM" id="MobiDB-lite"/>
    </source>
</evidence>